<dbReference type="AlphaFoldDB" id="A0A1X6N9L6"/>
<evidence type="ECO:0008006" key="4">
    <source>
        <dbReference type="Google" id="ProtNLM"/>
    </source>
</evidence>
<protein>
    <recommendedName>
        <fullName evidence="4">Elongin-A</fullName>
    </recommendedName>
</protein>
<dbReference type="EMBL" id="KZ110593">
    <property type="protein sequence ID" value="OSX65347.1"/>
    <property type="molecule type" value="Genomic_DNA"/>
</dbReference>
<feature type="compositionally biased region" description="Polar residues" evidence="1">
    <location>
        <begin position="265"/>
        <end position="279"/>
    </location>
</feature>
<dbReference type="STRING" id="670580.A0A1X6N9L6"/>
<proteinExistence type="predicted"/>
<evidence type="ECO:0000313" key="2">
    <source>
        <dbReference type="EMBL" id="OSX65347.1"/>
    </source>
</evidence>
<dbReference type="Gene3D" id="6.10.250.3180">
    <property type="match status" value="1"/>
</dbReference>
<feature type="region of interest" description="Disordered" evidence="1">
    <location>
        <begin position="188"/>
        <end position="324"/>
    </location>
</feature>
<dbReference type="GeneID" id="36326865"/>
<dbReference type="GO" id="GO:0006368">
    <property type="term" value="P:transcription elongation by RNA polymerase II"/>
    <property type="evidence" value="ECO:0007669"/>
    <property type="project" value="InterPro"/>
</dbReference>
<evidence type="ECO:0000256" key="1">
    <source>
        <dbReference type="SAM" id="MobiDB-lite"/>
    </source>
</evidence>
<reference evidence="2 3" key="1">
    <citation type="submission" date="2017-04" db="EMBL/GenBank/DDBJ databases">
        <title>Genome Sequence of the Model Brown-Rot Fungus Postia placenta SB12.</title>
        <authorList>
            <consortium name="DOE Joint Genome Institute"/>
            <person name="Gaskell J."/>
            <person name="Kersten P."/>
            <person name="Larrondo L.F."/>
            <person name="Canessa P."/>
            <person name="Martinez D."/>
            <person name="Hibbett D."/>
            <person name="Schmoll M."/>
            <person name="Kubicek C.P."/>
            <person name="Martinez A.T."/>
            <person name="Yadav J."/>
            <person name="Master E."/>
            <person name="Magnuson J.K."/>
            <person name="James T."/>
            <person name="Yaver D."/>
            <person name="Berka R."/>
            <person name="Labutti K."/>
            <person name="Lipzen A."/>
            <person name="Aerts A."/>
            <person name="Barry K."/>
            <person name="Henrissat B."/>
            <person name="Blanchette R."/>
            <person name="Grigoriev I."/>
            <person name="Cullen D."/>
        </authorList>
    </citation>
    <scope>NUCLEOTIDE SEQUENCE [LARGE SCALE GENOMIC DNA]</scope>
    <source>
        <strain evidence="2 3">MAD-698-R-SB12</strain>
    </source>
</reference>
<keyword evidence="3" id="KW-1185">Reference proteome</keyword>
<sequence>MLDVDQQGTLIPSLVQLCQRIAANHADSIHSIGDGRRYDLLKPILGNCSPETLLRIEQSNPEIEENNNELWERLCFRTYPIAAEQFRSDTVEEPGSWREQFFLLREMETKRFEQLGTRLRTIRQEEVERKKETQIKLTDKLPASKRARTWGAYQPKTLLQKTRSDAARLQKGIYGTRLIPPMHTTKTWRATSSGASIKPALHPTTSTASSSSTRPGSRVTVTSVSIRQPIAKTRPSITTVLSDTKLSSSSTESHTVSSPPAVDDTCSSTTLPTQTSPCSDVSAPPKRPSLGRKDPMAALFMPKHRAHSQRPSQVVGSRTVSSRT</sequence>
<feature type="compositionally biased region" description="Low complexity" evidence="1">
    <location>
        <begin position="203"/>
        <end position="225"/>
    </location>
</feature>
<organism evidence="2 3">
    <name type="scientific">Postia placenta MAD-698-R-SB12</name>
    <dbReference type="NCBI Taxonomy" id="670580"/>
    <lineage>
        <taxon>Eukaryota</taxon>
        <taxon>Fungi</taxon>
        <taxon>Dikarya</taxon>
        <taxon>Basidiomycota</taxon>
        <taxon>Agaricomycotina</taxon>
        <taxon>Agaricomycetes</taxon>
        <taxon>Polyporales</taxon>
        <taxon>Adustoporiaceae</taxon>
        <taxon>Rhodonia</taxon>
    </lineage>
</organism>
<dbReference type="PANTHER" id="PTHR15141:SF76">
    <property type="entry name" value="TRANSCRIPTION ELONGATION FACTOR B POLYPEPTIDE 3"/>
    <property type="match status" value="1"/>
</dbReference>
<dbReference type="GO" id="GO:0070449">
    <property type="term" value="C:elongin complex"/>
    <property type="evidence" value="ECO:0007669"/>
    <property type="project" value="InterPro"/>
</dbReference>
<accession>A0A1X6N9L6</accession>
<dbReference type="InterPro" id="IPR010684">
    <property type="entry name" value="RNA_pol_II_trans_fac_SIII_A"/>
</dbReference>
<name>A0A1X6N9L6_9APHY</name>
<dbReference type="Proteomes" id="UP000194127">
    <property type="component" value="Unassembled WGS sequence"/>
</dbReference>
<dbReference type="PANTHER" id="PTHR15141">
    <property type="entry name" value="TRANSCRIPTION ELONGATION FACTOR B POLYPEPTIDE 3"/>
    <property type="match status" value="1"/>
</dbReference>
<evidence type="ECO:0000313" key="3">
    <source>
        <dbReference type="Proteomes" id="UP000194127"/>
    </source>
</evidence>
<feature type="compositionally biased region" description="Polar residues" evidence="1">
    <location>
        <begin position="309"/>
        <end position="324"/>
    </location>
</feature>
<dbReference type="RefSeq" id="XP_024342141.1">
    <property type="nucleotide sequence ID" value="XM_024481915.1"/>
</dbReference>
<dbReference type="Pfam" id="PF06881">
    <property type="entry name" value="Elongin_A"/>
    <property type="match status" value="1"/>
</dbReference>
<dbReference type="InterPro" id="IPR051870">
    <property type="entry name" value="Elongin-A_domain"/>
</dbReference>
<gene>
    <name evidence="2" type="ORF">POSPLADRAFT_1065201</name>
</gene>
<feature type="compositionally biased region" description="Low complexity" evidence="1">
    <location>
        <begin position="238"/>
        <end position="258"/>
    </location>
</feature>
<feature type="non-terminal residue" evidence="2">
    <location>
        <position position="1"/>
    </location>
</feature>
<dbReference type="OrthoDB" id="21513at2759"/>